<evidence type="ECO:0000313" key="4">
    <source>
        <dbReference type="EMBL" id="OJT08259.1"/>
    </source>
</evidence>
<accession>A0A1M2VKY0</accession>
<dbReference type="InterPro" id="IPR049207">
    <property type="entry name" value="DUF4246_N"/>
</dbReference>
<evidence type="ECO:0000259" key="2">
    <source>
        <dbReference type="Pfam" id="PF14033"/>
    </source>
</evidence>
<dbReference type="EMBL" id="MNAD01001066">
    <property type="protein sequence ID" value="OJT08259.1"/>
    <property type="molecule type" value="Genomic_DNA"/>
</dbReference>
<name>A0A1M2VKY0_TRAPU</name>
<keyword evidence="5" id="KW-1185">Reference proteome</keyword>
<dbReference type="OMA" id="GYDWEPS"/>
<dbReference type="Pfam" id="PF21666">
    <property type="entry name" value="DUF4246_N"/>
    <property type="match status" value="1"/>
</dbReference>
<sequence length="592" mass="67616">MATTEHAPAATSSDITPALEFPSPFTFILNDPVPFVELRLRRFARTIRDKPRWWEKVHDAEIVARWTREIVEHDRAMVEELWGGERPLEEGNGEKQWPRDPNTDAQLSYLFDELRYLASQRDEETGISVRNHDSDGLRVFRAHPSPLKASLKSLAKTLEEVPDDEKDWHPGSGNQVLDLVHPSLFCLRIGRSFVHDPYSGRPDSLRLLTNEEYLRERADSRRCFASDAFYREEQDPPLPFKFTVSKAYQWLPTDFAVSEFGQVSALGYINNLHPVKHAAAYGTVSSILERFLPLFERVIADQLSPPRPPIFPIDPDTWYPIEAPDDVDDRDEWERVHRWPEIPDARPFQPPPPPGAGRAAPSLRGRTLQVIVKMANIELTPAAPRYAGGAWHIEGMANERIVATGLYYYASANISESRLAFRAAVGDGLCEGGTFLAYEQWDRRGYLSVYGLTHEHALNQELGHVVAREDKCLAFPNVYQHRVAPFELEDPTRPGHRKILAFFLVDPLTRVHSTSDVPPQQAQWYRDAVYGSSMAEKLPTELVELILDYVLESAVTMKEAEVDREELMKERAQFVVKHNQKVFEAEFAMCEH</sequence>
<dbReference type="PANTHER" id="PTHR33119:SF1">
    <property type="entry name" value="FE2OG DIOXYGENASE DOMAIN-CONTAINING PROTEIN"/>
    <property type="match status" value="1"/>
</dbReference>
<dbReference type="InterPro" id="IPR049192">
    <property type="entry name" value="DUF4246_C"/>
</dbReference>
<reference evidence="4 5" key="1">
    <citation type="submission" date="2016-10" db="EMBL/GenBank/DDBJ databases">
        <title>Genome sequence of the basidiomycete white-rot fungus Trametes pubescens.</title>
        <authorList>
            <person name="Makela M.R."/>
            <person name="Granchi Z."/>
            <person name="Peng M."/>
            <person name="De Vries R.P."/>
            <person name="Grigoriev I."/>
            <person name="Riley R."/>
            <person name="Hilden K."/>
        </authorList>
    </citation>
    <scope>NUCLEOTIDE SEQUENCE [LARGE SCALE GENOMIC DNA]</scope>
    <source>
        <strain evidence="4 5">FBCC735</strain>
    </source>
</reference>
<organism evidence="4 5">
    <name type="scientific">Trametes pubescens</name>
    <name type="common">White-rot fungus</name>
    <dbReference type="NCBI Taxonomy" id="154538"/>
    <lineage>
        <taxon>Eukaryota</taxon>
        <taxon>Fungi</taxon>
        <taxon>Dikarya</taxon>
        <taxon>Basidiomycota</taxon>
        <taxon>Agaricomycotina</taxon>
        <taxon>Agaricomycetes</taxon>
        <taxon>Polyporales</taxon>
        <taxon>Polyporaceae</taxon>
        <taxon>Trametes</taxon>
    </lineage>
</organism>
<evidence type="ECO:0000313" key="5">
    <source>
        <dbReference type="Proteomes" id="UP000184267"/>
    </source>
</evidence>
<gene>
    <name evidence="4" type="ORF">TRAPUB_798</name>
</gene>
<dbReference type="Proteomes" id="UP000184267">
    <property type="component" value="Unassembled WGS sequence"/>
</dbReference>
<proteinExistence type="predicted"/>
<feature type="domain" description="DUF4246" evidence="3">
    <location>
        <begin position="16"/>
        <end position="69"/>
    </location>
</feature>
<dbReference type="Pfam" id="PF14033">
    <property type="entry name" value="DUF4246"/>
    <property type="match status" value="1"/>
</dbReference>
<dbReference type="InterPro" id="IPR025340">
    <property type="entry name" value="DUF4246"/>
</dbReference>
<evidence type="ECO:0000259" key="3">
    <source>
        <dbReference type="Pfam" id="PF21666"/>
    </source>
</evidence>
<dbReference type="AlphaFoldDB" id="A0A1M2VKY0"/>
<dbReference type="PANTHER" id="PTHR33119">
    <property type="entry name" value="IFI3P"/>
    <property type="match status" value="1"/>
</dbReference>
<protein>
    <submittedName>
        <fullName evidence="4">Uncharacterized protein</fullName>
    </submittedName>
</protein>
<comment type="caution">
    <text evidence="4">The sequence shown here is derived from an EMBL/GenBank/DDBJ whole genome shotgun (WGS) entry which is preliminary data.</text>
</comment>
<feature type="domain" description="DUF4246" evidence="2">
    <location>
        <begin position="106"/>
        <end position="527"/>
    </location>
</feature>
<feature type="region of interest" description="Disordered" evidence="1">
    <location>
        <begin position="342"/>
        <end position="361"/>
    </location>
</feature>
<dbReference type="OrthoDB" id="415532at2759"/>
<dbReference type="STRING" id="154538.A0A1M2VKY0"/>
<evidence type="ECO:0000256" key="1">
    <source>
        <dbReference type="SAM" id="MobiDB-lite"/>
    </source>
</evidence>